<evidence type="ECO:0000259" key="3">
    <source>
        <dbReference type="Pfam" id="PF13649"/>
    </source>
</evidence>
<dbReference type="Pfam" id="PF13649">
    <property type="entry name" value="Methyltransf_25"/>
    <property type="match status" value="1"/>
</dbReference>
<evidence type="ECO:0000313" key="5">
    <source>
        <dbReference type="Proteomes" id="UP001143304"/>
    </source>
</evidence>
<gene>
    <name evidence="4" type="ORF">EYC82_13940</name>
</gene>
<evidence type="ECO:0000313" key="4">
    <source>
        <dbReference type="EMBL" id="MCX2978463.1"/>
    </source>
</evidence>
<sequence>MIEQLTEAQLVEIESVTLDHYSDNAESFWQGTRDHDVSQNYAALLNCFPKSQPLDILDLGCGPGRDLVYFQSMGHRPVGLDGSAAFCEMARAHAGCKVLHQQFLSLSLPDSTFNAVFANASLFHVPRQALPNVLRQLHTALITGGILFISNPRGNEEGWQGERFGNFMEYDTTKAYLEGAGFTLLKHYYRPEGMHRDAQPWLATVSQKAKASRGAP</sequence>
<accession>A0ABT3T853</accession>
<keyword evidence="5" id="KW-1185">Reference proteome</keyword>
<feature type="domain" description="Methyltransferase" evidence="3">
    <location>
        <begin position="56"/>
        <end position="145"/>
    </location>
</feature>
<evidence type="ECO:0000256" key="1">
    <source>
        <dbReference type="ARBA" id="ARBA00022603"/>
    </source>
</evidence>
<protein>
    <submittedName>
        <fullName evidence="4">Class I SAM-dependent methyltransferase</fullName>
    </submittedName>
</protein>
<evidence type="ECO:0000256" key="2">
    <source>
        <dbReference type="ARBA" id="ARBA00022679"/>
    </source>
</evidence>
<dbReference type="PANTHER" id="PTHR43861">
    <property type="entry name" value="TRANS-ACONITATE 2-METHYLTRANSFERASE-RELATED"/>
    <property type="match status" value="1"/>
</dbReference>
<dbReference type="CDD" id="cd02440">
    <property type="entry name" value="AdoMet_MTases"/>
    <property type="match status" value="1"/>
</dbReference>
<organism evidence="4 5">
    <name type="scientific">Candidatus Marimicrobium litorale</name>
    <dbReference type="NCBI Taxonomy" id="2518991"/>
    <lineage>
        <taxon>Bacteria</taxon>
        <taxon>Pseudomonadati</taxon>
        <taxon>Pseudomonadota</taxon>
        <taxon>Gammaproteobacteria</taxon>
        <taxon>Cellvibrionales</taxon>
        <taxon>Halieaceae</taxon>
        <taxon>Marimicrobium</taxon>
    </lineage>
</organism>
<dbReference type="RefSeq" id="WP_279250159.1">
    <property type="nucleotide sequence ID" value="NZ_SHNO01000001.1"/>
</dbReference>
<dbReference type="InterPro" id="IPR041698">
    <property type="entry name" value="Methyltransf_25"/>
</dbReference>
<proteinExistence type="predicted"/>
<dbReference type="EMBL" id="SHNO01000001">
    <property type="protein sequence ID" value="MCX2978463.1"/>
    <property type="molecule type" value="Genomic_DNA"/>
</dbReference>
<reference evidence="4" key="1">
    <citation type="submission" date="2019-02" db="EMBL/GenBank/DDBJ databases">
        <authorList>
            <person name="Li S.-H."/>
        </authorList>
    </citation>
    <scope>NUCLEOTIDE SEQUENCE</scope>
    <source>
        <strain evidence="4">IMCC11814</strain>
    </source>
</reference>
<dbReference type="SUPFAM" id="SSF53335">
    <property type="entry name" value="S-adenosyl-L-methionine-dependent methyltransferases"/>
    <property type="match status" value="1"/>
</dbReference>
<dbReference type="Proteomes" id="UP001143304">
    <property type="component" value="Unassembled WGS sequence"/>
</dbReference>
<keyword evidence="2" id="KW-0808">Transferase</keyword>
<dbReference type="GO" id="GO:0032259">
    <property type="term" value="P:methylation"/>
    <property type="evidence" value="ECO:0007669"/>
    <property type="project" value="UniProtKB-KW"/>
</dbReference>
<dbReference type="Gene3D" id="3.40.50.150">
    <property type="entry name" value="Vaccinia Virus protein VP39"/>
    <property type="match status" value="1"/>
</dbReference>
<keyword evidence="1 4" id="KW-0489">Methyltransferase</keyword>
<comment type="caution">
    <text evidence="4">The sequence shown here is derived from an EMBL/GenBank/DDBJ whole genome shotgun (WGS) entry which is preliminary data.</text>
</comment>
<dbReference type="InterPro" id="IPR029063">
    <property type="entry name" value="SAM-dependent_MTases_sf"/>
</dbReference>
<name>A0ABT3T853_9GAMM</name>
<dbReference type="GO" id="GO:0008168">
    <property type="term" value="F:methyltransferase activity"/>
    <property type="evidence" value="ECO:0007669"/>
    <property type="project" value="UniProtKB-KW"/>
</dbReference>
<dbReference type="PANTHER" id="PTHR43861:SF1">
    <property type="entry name" value="TRANS-ACONITATE 2-METHYLTRANSFERASE"/>
    <property type="match status" value="1"/>
</dbReference>